<evidence type="ECO:0000256" key="6">
    <source>
        <dbReference type="ARBA" id="ARBA00022840"/>
    </source>
</evidence>
<evidence type="ECO:0000313" key="14">
    <source>
        <dbReference type="EMBL" id="TQV97305.1"/>
    </source>
</evidence>
<feature type="transmembrane region" description="Helical" evidence="11">
    <location>
        <begin position="550"/>
        <end position="577"/>
    </location>
</feature>
<dbReference type="GO" id="GO:0005886">
    <property type="term" value="C:plasma membrane"/>
    <property type="evidence" value="ECO:0007669"/>
    <property type="project" value="UniProtKB-SubCell"/>
</dbReference>
<feature type="transmembrane region" description="Helical" evidence="11">
    <location>
        <begin position="327"/>
        <end position="350"/>
    </location>
</feature>
<dbReference type="PROSITE" id="PS00211">
    <property type="entry name" value="ABC_TRANSPORTER_1"/>
    <property type="match status" value="1"/>
</dbReference>
<evidence type="ECO:0000256" key="7">
    <source>
        <dbReference type="ARBA" id="ARBA00022989"/>
    </source>
</evidence>
<dbReference type="Proteomes" id="UP000315783">
    <property type="component" value="Unassembled WGS sequence"/>
</dbReference>
<dbReference type="Gene3D" id="3.40.50.300">
    <property type="entry name" value="P-loop containing nucleotide triphosphate hydrolases"/>
    <property type="match status" value="2"/>
</dbReference>
<dbReference type="Pfam" id="PF00664">
    <property type="entry name" value="ABC_membrane"/>
    <property type="match status" value="1"/>
</dbReference>
<keyword evidence="5" id="KW-0547">Nucleotide-binding</keyword>
<dbReference type="STRING" id="43265.A0A545V6G4"/>
<comment type="caution">
    <text evidence="14">The sequence shown here is derived from an EMBL/GenBank/DDBJ whole genome shotgun (WGS) entry which is preliminary data.</text>
</comment>
<dbReference type="InterPro" id="IPR027417">
    <property type="entry name" value="P-loop_NTPase"/>
</dbReference>
<organism evidence="14 15">
    <name type="scientific">Cordyceps javanica</name>
    <dbReference type="NCBI Taxonomy" id="43265"/>
    <lineage>
        <taxon>Eukaryota</taxon>
        <taxon>Fungi</taxon>
        <taxon>Dikarya</taxon>
        <taxon>Ascomycota</taxon>
        <taxon>Pezizomycotina</taxon>
        <taxon>Sordariomycetes</taxon>
        <taxon>Hypocreomycetidae</taxon>
        <taxon>Hypocreales</taxon>
        <taxon>Cordycipitaceae</taxon>
        <taxon>Cordyceps</taxon>
    </lineage>
</organism>
<dbReference type="GO" id="GO:0140359">
    <property type="term" value="F:ABC-type transporter activity"/>
    <property type="evidence" value="ECO:0007669"/>
    <property type="project" value="InterPro"/>
</dbReference>
<dbReference type="InterPro" id="IPR044726">
    <property type="entry name" value="ABCC_6TM_D2"/>
</dbReference>
<dbReference type="FunFam" id="1.20.1560.10:FF:000055">
    <property type="entry name" value="ABC multidrug transporter (Eurofung)"/>
    <property type="match status" value="1"/>
</dbReference>
<feature type="transmembrane region" description="Helical" evidence="11">
    <location>
        <begin position="123"/>
        <end position="144"/>
    </location>
</feature>
<feature type="region of interest" description="Disordered" evidence="10">
    <location>
        <begin position="822"/>
        <end position="875"/>
    </location>
</feature>
<comment type="subcellular location">
    <subcellularLocation>
        <location evidence="1">Cell membrane</location>
        <topology evidence="1">Multi-pass membrane protein</topology>
    </subcellularLocation>
</comment>
<keyword evidence="6" id="KW-0067">ATP-binding</keyword>
<dbReference type="SUPFAM" id="SSF52540">
    <property type="entry name" value="P-loop containing nucleoside triphosphate hydrolases"/>
    <property type="match status" value="2"/>
</dbReference>
<feature type="transmembrane region" description="Helical" evidence="11">
    <location>
        <begin position="427"/>
        <end position="446"/>
    </location>
</feature>
<name>A0A545V6G4_9HYPO</name>
<keyword evidence="4 11" id="KW-0812">Transmembrane</keyword>
<dbReference type="OrthoDB" id="6500128at2759"/>
<feature type="transmembrane region" description="Helical" evidence="11">
    <location>
        <begin position="92"/>
        <end position="111"/>
    </location>
</feature>
<feature type="transmembrane region" description="Helical" evidence="11">
    <location>
        <begin position="1029"/>
        <end position="1053"/>
    </location>
</feature>
<feature type="transmembrane region" description="Helical" evidence="11">
    <location>
        <begin position="59"/>
        <end position="80"/>
    </location>
</feature>
<evidence type="ECO:0000256" key="1">
    <source>
        <dbReference type="ARBA" id="ARBA00004651"/>
    </source>
</evidence>
<proteinExistence type="predicted"/>
<keyword evidence="3" id="KW-1003">Cell membrane</keyword>
<feature type="transmembrane region" description="Helical" evidence="11">
    <location>
        <begin position="898"/>
        <end position="918"/>
    </location>
</feature>
<feature type="transmembrane region" description="Helical" evidence="11">
    <location>
        <begin position="1157"/>
        <end position="1178"/>
    </location>
</feature>
<evidence type="ECO:0000256" key="2">
    <source>
        <dbReference type="ARBA" id="ARBA00022448"/>
    </source>
</evidence>
<protein>
    <submittedName>
        <fullName evidence="14">ABC transporter</fullName>
    </submittedName>
</protein>
<dbReference type="InterPro" id="IPR011527">
    <property type="entry name" value="ABC1_TM_dom"/>
</dbReference>
<dbReference type="GO" id="GO:0016887">
    <property type="term" value="F:ATP hydrolysis activity"/>
    <property type="evidence" value="ECO:0007669"/>
    <property type="project" value="InterPro"/>
</dbReference>
<sequence>MASVVFYVSQLATESIFSIEHRGQPTQAACPASADRAFGPAIRGCRSQFDFTLLFQETILTLLPCIVFVLLVFLRAVVLLRKAPVTKIDWAAAAKTATLVLSSGLSLAFLVTQSISDGTKTTASIAAAALSLFATLVAAGISPYEHTRSTRPSNVLLAYLFFTALFGAVRARTYWLMPQPALAAILTADCAVKTLAFCLEAKNKSHLSLGSEKSSSEESAGPISKAFFFWLNSLFVIGFKRSFQPADVGPIDKKLYADSLREKFAPIVNGTTVGSPFKLALLTLKCLGLSAFIPILPRLALTGFTYSQTFFVEAMLNYLDDEAPMNHGIGLIGACALIYLGIAVSTSLYWRQVFRNATMIRGGLVTGIFEKVLRLREDSSIESTAMTLMISDVQRIIKGAEFIYEVLVGIIETSLATYLLYRRIGVACFTMLGLGLVCGGGSVWIARIMSVQQQAWLSAVQTRIGATKRLLDSMKAVKMMGSEERVGAVIKEFRNQEIHTARYFRVLACVSVLLSYSMLTIAPLLVFAAYVLTSDTSQAGLDTTKMFSSLIIISLLGGPLIHLLQGLPTIGSAYGCFKRIYDFMKTPELISTVEAIAGCGDASAISDTHRELAVSLQDASFGWTSEKPILQHINLSVDQGSQIAIVGRVGSGKSLLMKSLVGEVERLGGTVAVSNRSRAYCGQTAWLENISAEANWTQYVASSDSSWLEKVKHVCALEDLEKLSDYRDGTVGSGGARLSGGQRQCLALARAISTKKQIILLDDVFSALDRRTKKRVATKLLGSEGLLRQLNTTVIYTTHDNTVAALADEVYEIQKDGSLSKVSADDIEEEPSDEDVAENEASEDRNASSGSVPPSNHTEATRTDSTAEPKPKKTKSTKLIGDRAVYLRYIRAMGYPNAIIFLLAGIVFAVAFMFPNLWVQWWSAALANDRDTRGNGYWLSYFALIEILPLVAIFAWSMHLMLGVVPASARSLHAALLKTTLGAPISYISRIDTGSLLNRFNQDLLFVDGFLPLDLFNTVAELLTAMFQLILIAVVANEALAAIPVAVLVLYMIQKVYLRTSKQLRSLDLESKGVLHTKFGETASGLATIRANGLVGEMRKKFVEKFDRSQEPFYLLFMAQRWLQLVLELVVAGLAVAIAGVAVGLRGRVAAGAVGVAFLNVTTIGSTLTNFIIAWTSLETSLGAIARIAVFERDTPEEIAVGEEKTAVSDAWPSKGHVQIQNIYATYASEDEETNAPVWNLNDVSLEILPGERVAVCGKTGSGKSTLLLAFMGMIRMPMGRISVDGVDTSTINMVQLRQRFSVISQDSFVDSSTFRQELDPEHRFSDDVIVTLLEECAIWDKIRESGGLGAKRIDANMSNGEVQLLSIARLILSDGGKPGGFIVLDEATSSLDAETEAKVEEVMARRLKGKSTLAVLHRVEAAAKYDKIAVMAKGKLVDFGNATEIIKRNSLFTSGTSNQ</sequence>
<feature type="transmembrane region" description="Helical" evidence="11">
    <location>
        <begin position="938"/>
        <end position="962"/>
    </location>
</feature>
<dbReference type="PROSITE" id="PS50893">
    <property type="entry name" value="ABC_TRANSPORTER_2"/>
    <property type="match status" value="2"/>
</dbReference>
<keyword evidence="9" id="KW-0325">Glycoprotein</keyword>
<evidence type="ECO:0000256" key="10">
    <source>
        <dbReference type="SAM" id="MobiDB-lite"/>
    </source>
</evidence>
<dbReference type="Pfam" id="PF00005">
    <property type="entry name" value="ABC_tran"/>
    <property type="match status" value="2"/>
</dbReference>
<dbReference type="EMBL" id="SPUK01000005">
    <property type="protein sequence ID" value="TQV97305.1"/>
    <property type="molecule type" value="Genomic_DNA"/>
</dbReference>
<dbReference type="InterPro" id="IPR036640">
    <property type="entry name" value="ABC1_TM_sf"/>
</dbReference>
<gene>
    <name evidence="14" type="ORF">IF1G_04545</name>
</gene>
<evidence type="ECO:0000256" key="11">
    <source>
        <dbReference type="SAM" id="Phobius"/>
    </source>
</evidence>
<feature type="compositionally biased region" description="Acidic residues" evidence="10">
    <location>
        <begin position="825"/>
        <end position="841"/>
    </location>
</feature>
<dbReference type="SUPFAM" id="SSF90123">
    <property type="entry name" value="ABC transporter transmembrane region"/>
    <property type="match status" value="2"/>
</dbReference>
<evidence type="ECO:0000256" key="9">
    <source>
        <dbReference type="ARBA" id="ARBA00023180"/>
    </source>
</evidence>
<dbReference type="Pfam" id="PF24357">
    <property type="entry name" value="TMD0_ABC"/>
    <property type="match status" value="1"/>
</dbReference>
<dbReference type="PANTHER" id="PTHR24223">
    <property type="entry name" value="ATP-BINDING CASSETTE SUB-FAMILY C"/>
    <property type="match status" value="1"/>
</dbReference>
<keyword evidence="7 11" id="KW-1133">Transmembrane helix</keyword>
<dbReference type="InterPro" id="IPR017871">
    <property type="entry name" value="ABC_transporter-like_CS"/>
</dbReference>
<dbReference type="PROSITE" id="PS50929">
    <property type="entry name" value="ABC_TM1F"/>
    <property type="match status" value="2"/>
</dbReference>
<feature type="domain" description="ABC transporter" evidence="12">
    <location>
        <begin position="1218"/>
        <end position="1459"/>
    </location>
</feature>
<feature type="transmembrane region" description="Helical" evidence="11">
    <location>
        <begin position="1122"/>
        <end position="1145"/>
    </location>
</feature>
<feature type="transmembrane region" description="Helical" evidence="11">
    <location>
        <begin position="156"/>
        <end position="175"/>
    </location>
</feature>
<evidence type="ECO:0000256" key="5">
    <source>
        <dbReference type="ARBA" id="ARBA00022741"/>
    </source>
</evidence>
<evidence type="ECO:0000313" key="15">
    <source>
        <dbReference type="Proteomes" id="UP000315783"/>
    </source>
</evidence>
<dbReference type="InterPro" id="IPR044746">
    <property type="entry name" value="ABCC_6TM_D1"/>
</dbReference>
<evidence type="ECO:0000256" key="4">
    <source>
        <dbReference type="ARBA" id="ARBA00022692"/>
    </source>
</evidence>
<dbReference type="GO" id="GO:0005524">
    <property type="term" value="F:ATP binding"/>
    <property type="evidence" value="ECO:0007669"/>
    <property type="project" value="UniProtKB-KW"/>
</dbReference>
<dbReference type="InterPro" id="IPR003439">
    <property type="entry name" value="ABC_transporter-like_ATP-bd"/>
</dbReference>
<dbReference type="InterPro" id="IPR056227">
    <property type="entry name" value="TMD0_ABC"/>
</dbReference>
<reference evidence="14 15" key="1">
    <citation type="journal article" date="2019" name="Appl. Microbiol. Biotechnol.">
        <title>Genome sequence of Isaria javanica and comparative genome analysis insights into family S53 peptidase evolution in fungal entomopathogens.</title>
        <authorList>
            <person name="Lin R."/>
            <person name="Zhang X."/>
            <person name="Xin B."/>
            <person name="Zou M."/>
            <person name="Gao Y."/>
            <person name="Qin F."/>
            <person name="Hu Q."/>
            <person name="Xie B."/>
            <person name="Cheng X."/>
        </authorList>
    </citation>
    <scope>NUCLEOTIDE SEQUENCE [LARGE SCALE GENOMIC DNA]</scope>
    <source>
        <strain evidence="14 15">IJ1G</strain>
    </source>
</reference>
<dbReference type="SMART" id="SM00382">
    <property type="entry name" value="AAA"/>
    <property type="match status" value="2"/>
</dbReference>
<evidence type="ECO:0000256" key="8">
    <source>
        <dbReference type="ARBA" id="ARBA00023136"/>
    </source>
</evidence>
<dbReference type="FunFam" id="1.20.1560.10:FF:000066">
    <property type="entry name" value="ABC multidrug transporter (Eurofung)"/>
    <property type="match status" value="1"/>
</dbReference>
<feature type="transmembrane region" description="Helical" evidence="11">
    <location>
        <begin position="402"/>
        <end position="421"/>
    </location>
</feature>
<dbReference type="CDD" id="cd18579">
    <property type="entry name" value="ABC_6TM_ABCC_D1"/>
    <property type="match status" value="1"/>
</dbReference>
<keyword evidence="2" id="KW-0813">Transport</keyword>
<dbReference type="Gene3D" id="1.20.1560.10">
    <property type="entry name" value="ABC transporter type 1, transmembrane domain"/>
    <property type="match status" value="2"/>
</dbReference>
<feature type="transmembrane region" description="Helical" evidence="11">
    <location>
        <begin position="286"/>
        <end position="307"/>
    </location>
</feature>
<dbReference type="InterPro" id="IPR003593">
    <property type="entry name" value="AAA+_ATPase"/>
</dbReference>
<feature type="domain" description="ABC transporter" evidence="12">
    <location>
        <begin position="614"/>
        <end position="840"/>
    </location>
</feature>
<feature type="compositionally biased region" description="Basic and acidic residues" evidence="10">
    <location>
        <begin position="859"/>
        <end position="871"/>
    </location>
</feature>
<feature type="domain" description="ABC transmembrane type-1" evidence="13">
    <location>
        <begin position="899"/>
        <end position="1180"/>
    </location>
</feature>
<feature type="compositionally biased region" description="Polar residues" evidence="10">
    <location>
        <begin position="847"/>
        <end position="858"/>
    </location>
</feature>
<keyword evidence="15" id="KW-1185">Reference proteome</keyword>
<evidence type="ECO:0000259" key="13">
    <source>
        <dbReference type="PROSITE" id="PS50929"/>
    </source>
</evidence>
<keyword evidence="8 11" id="KW-0472">Membrane</keyword>
<evidence type="ECO:0000259" key="12">
    <source>
        <dbReference type="PROSITE" id="PS50893"/>
    </source>
</evidence>
<dbReference type="CDD" id="cd18580">
    <property type="entry name" value="ABC_6TM_ABCC_D2"/>
    <property type="match status" value="1"/>
</dbReference>
<accession>A0A545V6G4</accession>
<evidence type="ECO:0000256" key="3">
    <source>
        <dbReference type="ARBA" id="ARBA00022475"/>
    </source>
</evidence>
<dbReference type="PANTHER" id="PTHR24223:SF399">
    <property type="entry name" value="ABC TRANSPORTER ATNG"/>
    <property type="match status" value="1"/>
</dbReference>
<dbReference type="InterPro" id="IPR050173">
    <property type="entry name" value="ABC_transporter_C-like"/>
</dbReference>
<feature type="transmembrane region" description="Helical" evidence="11">
    <location>
        <begin position="503"/>
        <end position="530"/>
    </location>
</feature>
<feature type="domain" description="ABC transmembrane type-1" evidence="13">
    <location>
        <begin position="299"/>
        <end position="572"/>
    </location>
</feature>